<dbReference type="Proteomes" id="UP000219111">
    <property type="component" value="Unassembled WGS sequence"/>
</dbReference>
<dbReference type="GO" id="GO:0097347">
    <property type="term" value="C:TAM protein secretion complex"/>
    <property type="evidence" value="ECO:0007669"/>
    <property type="project" value="TreeGrafter"/>
</dbReference>
<dbReference type="EMBL" id="OBMT01000005">
    <property type="protein sequence ID" value="SOC06666.1"/>
    <property type="molecule type" value="Genomic_DNA"/>
</dbReference>
<evidence type="ECO:0000313" key="7">
    <source>
        <dbReference type="EMBL" id="SOC06666.1"/>
    </source>
</evidence>
<proteinExistence type="predicted"/>
<protein>
    <submittedName>
        <fullName evidence="7">Autotransporter secretion inner membrane protein TamB</fullName>
    </submittedName>
</protein>
<comment type="subcellular location">
    <subcellularLocation>
        <location evidence="1">Membrane</location>
        <topology evidence="1">Single-pass membrane protein</topology>
    </subcellularLocation>
</comment>
<gene>
    <name evidence="7" type="ORF">SAMN05877831_10582</name>
</gene>
<evidence type="ECO:0000313" key="8">
    <source>
        <dbReference type="Proteomes" id="UP000219111"/>
    </source>
</evidence>
<evidence type="ECO:0000256" key="1">
    <source>
        <dbReference type="ARBA" id="ARBA00004167"/>
    </source>
</evidence>
<feature type="domain" description="Translocation and assembly module TamB C-terminal" evidence="6">
    <location>
        <begin position="829"/>
        <end position="1178"/>
    </location>
</feature>
<dbReference type="GO" id="GO:0005886">
    <property type="term" value="C:plasma membrane"/>
    <property type="evidence" value="ECO:0007669"/>
    <property type="project" value="InterPro"/>
</dbReference>
<dbReference type="Pfam" id="PF04357">
    <property type="entry name" value="TamB"/>
    <property type="match status" value="1"/>
</dbReference>
<keyword evidence="2" id="KW-0812">Transmembrane</keyword>
<keyword evidence="4" id="KW-0472">Membrane</keyword>
<name>A0A285SFL4_9RHOB</name>
<evidence type="ECO:0000256" key="3">
    <source>
        <dbReference type="ARBA" id="ARBA00022989"/>
    </source>
</evidence>
<feature type="chain" id="PRO_5012786743" evidence="5">
    <location>
        <begin position="23"/>
        <end position="1178"/>
    </location>
</feature>
<organism evidence="7 8">
    <name type="scientific">Rhodobacter maris</name>
    <dbReference type="NCBI Taxonomy" id="446682"/>
    <lineage>
        <taxon>Bacteria</taxon>
        <taxon>Pseudomonadati</taxon>
        <taxon>Pseudomonadota</taxon>
        <taxon>Alphaproteobacteria</taxon>
        <taxon>Rhodobacterales</taxon>
        <taxon>Rhodobacter group</taxon>
        <taxon>Rhodobacter</taxon>
    </lineage>
</organism>
<evidence type="ECO:0000256" key="4">
    <source>
        <dbReference type="ARBA" id="ARBA00023136"/>
    </source>
</evidence>
<dbReference type="PANTHER" id="PTHR36985">
    <property type="entry name" value="TRANSLOCATION AND ASSEMBLY MODULE SUBUNIT TAMB"/>
    <property type="match status" value="1"/>
</dbReference>
<sequence length="1178" mass="119919">MRAMTRGLIAFLMFLLPLQAFAQDLSDASTRDRSYLTGLIEDNLSGAGRAVRLDGFQGALSSRATFETLSIADDNGVWITVKNGAMQWNRAALLRGEIKIDELSAEEIDLPRLPVSDAGPTAPEATPFALPDLPVAVDIGTVKAQKVVLGETVLGQAVTLKLEGALTLAGGAGETKLAISRLDGPKGEVSLNASYANDTHQALIDLLLREGEGGIAASLLQLPGTPALSLSLSGLGPLEDFKADVALSTMGQTRLTGQIALKKTTGEPAGSGFDLHLSGDVSPLLPAEYQAFFGTDAVLAARGQRSGTGMVQLESLTLSGAAVQVSGALDLLPGGLPERFDLQARIGLENAEPVLLPISGPQTRLRKGTLSLAYDRSRGEGWRLEGALEGLTRGGDALDRLSLTGSGRIGQPVAGSASAGGILRFAAAGLALADPGMTEALGETASGAVRFFWQAGKPLSVPQLNLIAGDFGATGRFRIDGGTVSGQIRADHHALASLSTLAGRKLSGSVAAELSGAYTFLSGAFDAEAAVTGQDLRVDQPQADALLSGVSRITVSAKRDATGLTLRSLEAKADTLTLAASGTLASAANDLTATLDLADLARLGGGYDGSAHAQAHLSGALGARQVVLSGNARDLALAQAALNRILAGESRFNVALSETKAGFGLADLTLATPQLSASAKARAGAATTLDLGLKLANAALLAPGFPGPVTLSGSLGQGDTNYALDLAGTGPGGTKAAVKGSLARDFSTADLTIKGQSESALINGLIEPRSVSGPLAFDLSLRGAPGLPALSGTVKGNGLRVSLPTLGQALQDIAITAQLGSGTAQVSAQGAFAGGGTIALKGPIGLGSPFPSDLALVLQSAHLRDPELYDTRLSGKLGIKGGLTGNLRIAGALSLAETELRIPSSGLGGAAAIPDITHLHEPAAVRTTRARAGLIETKSTGGSGSSRTVSLDIALSAPNQIFVRGRGLDAELGGQLRVTGTTDAIVPIGQFNLIRGRLDVLGKRFTLSEGQVALQGALMPWVLFEATTSQEDTAITLTLQGAAAEPSLTIASSPELPEEEVLARLLFDKGLTNLSPLQAAQLASAVATLAGKGGEGIVSKLRKGFGLDDLDVGTDDSGNASVRAGKYLSENLYSDVSVDASGQAEVTLNLDITKQLTARGTVGSDGGSALGLFFEKDY</sequence>
<dbReference type="PANTHER" id="PTHR36985:SF1">
    <property type="entry name" value="TRANSLOCATION AND ASSEMBLY MODULE SUBUNIT TAMB"/>
    <property type="match status" value="1"/>
</dbReference>
<keyword evidence="8" id="KW-1185">Reference proteome</keyword>
<dbReference type="AlphaFoldDB" id="A0A285SFL4"/>
<evidence type="ECO:0000256" key="5">
    <source>
        <dbReference type="SAM" id="SignalP"/>
    </source>
</evidence>
<reference evidence="8" key="1">
    <citation type="submission" date="2017-08" db="EMBL/GenBank/DDBJ databases">
        <authorList>
            <person name="Varghese N."/>
            <person name="Submissions S."/>
        </authorList>
    </citation>
    <scope>NUCLEOTIDE SEQUENCE [LARGE SCALE GENOMIC DNA]</scope>
    <source>
        <strain evidence="8">JA276</strain>
    </source>
</reference>
<evidence type="ECO:0000256" key="2">
    <source>
        <dbReference type="ARBA" id="ARBA00022692"/>
    </source>
</evidence>
<dbReference type="InterPro" id="IPR007452">
    <property type="entry name" value="TamB_C"/>
</dbReference>
<accession>A0A285SFL4</accession>
<evidence type="ECO:0000259" key="6">
    <source>
        <dbReference type="Pfam" id="PF04357"/>
    </source>
</evidence>
<dbReference type="OrthoDB" id="7784409at2"/>
<dbReference type="GO" id="GO:0009306">
    <property type="term" value="P:protein secretion"/>
    <property type="evidence" value="ECO:0007669"/>
    <property type="project" value="InterPro"/>
</dbReference>
<keyword evidence="3" id="KW-1133">Transmembrane helix</keyword>
<feature type="signal peptide" evidence="5">
    <location>
        <begin position="1"/>
        <end position="22"/>
    </location>
</feature>
<keyword evidence="5" id="KW-0732">Signal</keyword>